<evidence type="ECO:0000256" key="4">
    <source>
        <dbReference type="ARBA" id="ARBA00022452"/>
    </source>
</evidence>
<keyword evidence="4" id="KW-1134">Transmembrane beta strand</keyword>
<dbReference type="GO" id="GO:1990281">
    <property type="term" value="C:efflux pump complex"/>
    <property type="evidence" value="ECO:0007669"/>
    <property type="project" value="TreeGrafter"/>
</dbReference>
<feature type="signal peptide" evidence="8">
    <location>
        <begin position="1"/>
        <end position="25"/>
    </location>
</feature>
<name>A0A8J3HD95_9RHOB</name>
<evidence type="ECO:0000256" key="5">
    <source>
        <dbReference type="ARBA" id="ARBA00022692"/>
    </source>
</evidence>
<dbReference type="EMBL" id="BNAP01000046">
    <property type="protein sequence ID" value="GHH04811.1"/>
    <property type="molecule type" value="Genomic_DNA"/>
</dbReference>
<evidence type="ECO:0000313" key="10">
    <source>
        <dbReference type="Proteomes" id="UP000611500"/>
    </source>
</evidence>
<evidence type="ECO:0000256" key="8">
    <source>
        <dbReference type="SAM" id="SignalP"/>
    </source>
</evidence>
<dbReference type="PANTHER" id="PTHR30026">
    <property type="entry name" value="OUTER MEMBRANE PROTEIN TOLC"/>
    <property type="match status" value="1"/>
</dbReference>
<comment type="caution">
    <text evidence="9">The sequence shown here is derived from an EMBL/GenBank/DDBJ whole genome shotgun (WGS) entry which is preliminary data.</text>
</comment>
<dbReference type="AlphaFoldDB" id="A0A8J3HD95"/>
<dbReference type="Proteomes" id="UP000611500">
    <property type="component" value="Unassembled WGS sequence"/>
</dbReference>
<evidence type="ECO:0000313" key="9">
    <source>
        <dbReference type="EMBL" id="GHH04811.1"/>
    </source>
</evidence>
<dbReference type="InterPro" id="IPR003423">
    <property type="entry name" value="OMP_efflux"/>
</dbReference>
<evidence type="ECO:0000256" key="2">
    <source>
        <dbReference type="ARBA" id="ARBA00007613"/>
    </source>
</evidence>
<feature type="chain" id="PRO_5035304498" description="Outer membrane protein, adhesin transport system" evidence="8">
    <location>
        <begin position="26"/>
        <end position="445"/>
    </location>
</feature>
<dbReference type="GO" id="GO:0009279">
    <property type="term" value="C:cell outer membrane"/>
    <property type="evidence" value="ECO:0007669"/>
    <property type="project" value="UniProtKB-SubCell"/>
</dbReference>
<dbReference type="PROSITE" id="PS51257">
    <property type="entry name" value="PROKAR_LIPOPROTEIN"/>
    <property type="match status" value="1"/>
</dbReference>
<protein>
    <recommendedName>
        <fullName evidence="11">Outer membrane protein, adhesin transport system</fullName>
    </recommendedName>
</protein>
<keyword evidence="6" id="KW-0472">Membrane</keyword>
<dbReference type="SUPFAM" id="SSF56954">
    <property type="entry name" value="Outer membrane efflux proteins (OEP)"/>
    <property type="match status" value="1"/>
</dbReference>
<evidence type="ECO:0000256" key="3">
    <source>
        <dbReference type="ARBA" id="ARBA00022448"/>
    </source>
</evidence>
<sequence length="445" mass="47929">MPFGMGRGWRGASCLAICVFLTACASLPAPDGLEAEILAQAEGLTPLTPARGQDVRSVSRNGLLINPSVREAASLVAAGAEEVRVQRAALFPGLGLSLGGGVGPGGSGDPALELEASQLLFDGGNSKRAVKVADFDLQISYIGFQKEVDDAVLELLKAYDDVQTHGELLDVYRRQLAALSELETLVAARARSGAVSSTDLLETRKRLQSAGFLVNDTELALGEAQDRLVLLTGQQRGGRVGITAPSCKARDETDDMRMARLELARAELALEKAEGARQPRVALKPLVRAEFGTGKLPVGLNLDVQSDLLQGGALSAKVNLARNSLAASRARLEAAKLEDSLTERALLRSLAAGERKTDMLRRQIDLLSETRKLYRSQYFDMGTRQLSELLDNEEEYYGRQAELVTLRSTLAADRLDCAARSRVLRRKLGLENSSLYGFPLSPDLN</sequence>
<gene>
    <name evidence="9" type="ORF">GCM10010961_43400</name>
</gene>
<reference evidence="9" key="2">
    <citation type="submission" date="2020-09" db="EMBL/GenBank/DDBJ databases">
        <authorList>
            <person name="Sun Q."/>
            <person name="Zhou Y."/>
        </authorList>
    </citation>
    <scope>NUCLEOTIDE SEQUENCE</scope>
    <source>
        <strain evidence="9">CGMCC 1.7081</strain>
    </source>
</reference>
<evidence type="ECO:0008006" key="11">
    <source>
        <dbReference type="Google" id="ProtNLM"/>
    </source>
</evidence>
<comment type="similarity">
    <text evidence="2">Belongs to the outer membrane factor (OMF) (TC 1.B.17) family.</text>
</comment>
<accession>A0A8J3HD95</accession>
<dbReference type="GO" id="GO:0015288">
    <property type="term" value="F:porin activity"/>
    <property type="evidence" value="ECO:0007669"/>
    <property type="project" value="TreeGrafter"/>
</dbReference>
<dbReference type="InterPro" id="IPR051906">
    <property type="entry name" value="TolC-like"/>
</dbReference>
<comment type="subcellular location">
    <subcellularLocation>
        <location evidence="1">Cell outer membrane</location>
    </subcellularLocation>
</comment>
<evidence type="ECO:0000256" key="6">
    <source>
        <dbReference type="ARBA" id="ARBA00023136"/>
    </source>
</evidence>
<dbReference type="Gene3D" id="1.20.1600.10">
    <property type="entry name" value="Outer membrane efflux proteins (OEP)"/>
    <property type="match status" value="1"/>
</dbReference>
<organism evidence="9 10">
    <name type="scientific">Pseudodonghicola xiamenensis</name>
    <dbReference type="NCBI Taxonomy" id="337702"/>
    <lineage>
        <taxon>Bacteria</taxon>
        <taxon>Pseudomonadati</taxon>
        <taxon>Pseudomonadota</taxon>
        <taxon>Alphaproteobacteria</taxon>
        <taxon>Rhodobacterales</taxon>
        <taxon>Paracoccaceae</taxon>
        <taxon>Pseudodonghicola</taxon>
    </lineage>
</organism>
<keyword evidence="8" id="KW-0732">Signal</keyword>
<keyword evidence="10" id="KW-1185">Reference proteome</keyword>
<dbReference type="Pfam" id="PF02321">
    <property type="entry name" value="OEP"/>
    <property type="match status" value="1"/>
</dbReference>
<proteinExistence type="inferred from homology"/>
<keyword evidence="5" id="KW-0812">Transmembrane</keyword>
<dbReference type="GO" id="GO:0015562">
    <property type="term" value="F:efflux transmembrane transporter activity"/>
    <property type="evidence" value="ECO:0007669"/>
    <property type="project" value="InterPro"/>
</dbReference>
<keyword evidence="7" id="KW-0998">Cell outer membrane</keyword>
<dbReference type="PANTHER" id="PTHR30026:SF20">
    <property type="entry name" value="OUTER MEMBRANE PROTEIN TOLC"/>
    <property type="match status" value="1"/>
</dbReference>
<keyword evidence="3" id="KW-0813">Transport</keyword>
<evidence type="ECO:0000256" key="7">
    <source>
        <dbReference type="ARBA" id="ARBA00023237"/>
    </source>
</evidence>
<evidence type="ECO:0000256" key="1">
    <source>
        <dbReference type="ARBA" id="ARBA00004442"/>
    </source>
</evidence>
<reference evidence="9" key="1">
    <citation type="journal article" date="2014" name="Int. J. Syst. Evol. Microbiol.">
        <title>Complete genome sequence of Corynebacterium casei LMG S-19264T (=DSM 44701T), isolated from a smear-ripened cheese.</title>
        <authorList>
            <consortium name="US DOE Joint Genome Institute (JGI-PGF)"/>
            <person name="Walter F."/>
            <person name="Albersmeier A."/>
            <person name="Kalinowski J."/>
            <person name="Ruckert C."/>
        </authorList>
    </citation>
    <scope>NUCLEOTIDE SEQUENCE</scope>
    <source>
        <strain evidence="9">CGMCC 1.7081</strain>
    </source>
</reference>